<organism evidence="1 2">
    <name type="scientific">Brassica rapa subsp. trilocularis</name>
    <dbReference type="NCBI Taxonomy" id="1813537"/>
    <lineage>
        <taxon>Eukaryota</taxon>
        <taxon>Viridiplantae</taxon>
        <taxon>Streptophyta</taxon>
        <taxon>Embryophyta</taxon>
        <taxon>Tracheophyta</taxon>
        <taxon>Spermatophyta</taxon>
        <taxon>Magnoliopsida</taxon>
        <taxon>eudicotyledons</taxon>
        <taxon>Gunneridae</taxon>
        <taxon>Pentapetalae</taxon>
        <taxon>rosids</taxon>
        <taxon>malvids</taxon>
        <taxon>Brassicales</taxon>
        <taxon>Brassicaceae</taxon>
        <taxon>Brassiceae</taxon>
        <taxon>Brassica</taxon>
    </lineage>
</organism>
<dbReference type="Proteomes" id="UP000823674">
    <property type="component" value="Chromosome A04"/>
</dbReference>
<reference evidence="1 2" key="1">
    <citation type="submission" date="2021-03" db="EMBL/GenBank/DDBJ databases">
        <authorList>
            <person name="King G.J."/>
            <person name="Bancroft I."/>
            <person name="Baten A."/>
            <person name="Bloomfield J."/>
            <person name="Borpatragohain P."/>
            <person name="He Z."/>
            <person name="Irish N."/>
            <person name="Irwin J."/>
            <person name="Liu K."/>
            <person name="Mauleon R.P."/>
            <person name="Moore J."/>
            <person name="Morris R."/>
            <person name="Ostergaard L."/>
            <person name="Wang B."/>
            <person name="Wells R."/>
        </authorList>
    </citation>
    <scope>NUCLEOTIDE SEQUENCE [LARGE SCALE GENOMIC DNA]</scope>
    <source>
        <strain evidence="1">R-o-18</strain>
        <tissue evidence="1">Leaf</tissue>
    </source>
</reference>
<protein>
    <submittedName>
        <fullName evidence="1">Uncharacterized protein</fullName>
    </submittedName>
</protein>
<gene>
    <name evidence="1" type="primary">A04p013280.1_BraROA</name>
    <name evidence="1" type="ORF">IGI04_014695</name>
</gene>
<keyword evidence="2" id="KW-1185">Reference proteome</keyword>
<accession>A0ABQ7MMX7</accession>
<evidence type="ECO:0000313" key="2">
    <source>
        <dbReference type="Proteomes" id="UP000823674"/>
    </source>
</evidence>
<dbReference type="EMBL" id="JADBGQ010000004">
    <property type="protein sequence ID" value="KAG5400088.1"/>
    <property type="molecule type" value="Genomic_DNA"/>
</dbReference>
<comment type="caution">
    <text evidence="1">The sequence shown here is derived from an EMBL/GenBank/DDBJ whole genome shotgun (WGS) entry which is preliminary data.</text>
</comment>
<evidence type="ECO:0000313" key="1">
    <source>
        <dbReference type="EMBL" id="KAG5400088.1"/>
    </source>
</evidence>
<name>A0ABQ7MMX7_BRACM</name>
<proteinExistence type="predicted"/>
<sequence length="89" mass="10628">MEIFHIFDLHDCPRKLHIYLQKFDVYPFLRIKFDGSVKWYGCGTRELALRNWRECKVLGCARWLMSETVRSLRSDRTNGLVGRYVATDE</sequence>